<organism evidence="3 4">
    <name type="scientific">Catellatospora aurea</name>
    <dbReference type="NCBI Taxonomy" id="1337874"/>
    <lineage>
        <taxon>Bacteria</taxon>
        <taxon>Bacillati</taxon>
        <taxon>Actinomycetota</taxon>
        <taxon>Actinomycetes</taxon>
        <taxon>Micromonosporales</taxon>
        <taxon>Micromonosporaceae</taxon>
        <taxon>Catellatospora</taxon>
    </lineage>
</organism>
<feature type="compositionally biased region" description="Polar residues" evidence="1">
    <location>
        <begin position="233"/>
        <end position="243"/>
    </location>
</feature>
<name>A0ABW2GW02_9ACTN</name>
<gene>
    <name evidence="3" type="ORF">ACFQO7_07190</name>
</gene>
<feature type="region of interest" description="Disordered" evidence="1">
    <location>
        <begin position="224"/>
        <end position="243"/>
    </location>
</feature>
<evidence type="ECO:0008006" key="5">
    <source>
        <dbReference type="Google" id="ProtNLM"/>
    </source>
</evidence>
<dbReference type="Proteomes" id="UP001596392">
    <property type="component" value="Unassembled WGS sequence"/>
</dbReference>
<evidence type="ECO:0000313" key="4">
    <source>
        <dbReference type="Proteomes" id="UP001596392"/>
    </source>
</evidence>
<dbReference type="RefSeq" id="WP_376805686.1">
    <property type="nucleotide sequence ID" value="NZ_JBHTAC010000005.1"/>
</dbReference>
<keyword evidence="2" id="KW-1133">Transmembrane helix</keyword>
<evidence type="ECO:0000313" key="3">
    <source>
        <dbReference type="EMBL" id="MFC7242263.1"/>
    </source>
</evidence>
<feature type="region of interest" description="Disordered" evidence="1">
    <location>
        <begin position="418"/>
        <end position="466"/>
    </location>
</feature>
<proteinExistence type="predicted"/>
<protein>
    <recommendedName>
        <fullName evidence="5">Linalool dehydratase/isomerase domain-containing protein</fullName>
    </recommendedName>
</protein>
<keyword evidence="4" id="KW-1185">Reference proteome</keyword>
<evidence type="ECO:0000256" key="1">
    <source>
        <dbReference type="SAM" id="MobiDB-lite"/>
    </source>
</evidence>
<accession>A0ABW2GW02</accession>
<reference evidence="4" key="1">
    <citation type="journal article" date="2019" name="Int. J. Syst. Evol. Microbiol.">
        <title>The Global Catalogue of Microorganisms (GCM) 10K type strain sequencing project: providing services to taxonomists for standard genome sequencing and annotation.</title>
        <authorList>
            <consortium name="The Broad Institute Genomics Platform"/>
            <consortium name="The Broad Institute Genome Sequencing Center for Infectious Disease"/>
            <person name="Wu L."/>
            <person name="Ma J."/>
        </authorList>
    </citation>
    <scope>NUCLEOTIDE SEQUENCE [LARGE SCALE GENOMIC DNA]</scope>
    <source>
        <strain evidence="4">CGMCC 1.9106</strain>
    </source>
</reference>
<keyword evidence="2" id="KW-0812">Transmembrane</keyword>
<sequence>MRRLVRSLTVLLVLVFTSLAVIEVSRLHTSSPLARTDAEIVADALPRLAFQRAALDGGSAVRMQQLFPEGWFFSYTLYGLTWLDVGARSAQLKDRALAEARWALSHVDSDEGRAVFDPSLEPAYGVFYRGWATWLRGGVVALAGPGAPERERLAADAEALAGAFRRQLGATGSPFLTAYPGQAWPCDSAVGIAAVRLAGTLTGTDRAGLVRDWLAAADTRRDPATGLLPHTVDPSTGQPTSGARATSQVMVLRFLREVDPAIGARDWAVFRERFASTVPGAPGVREHPQGVDLAGDVDSGPLIRGLSTSASAVALGGAVVYGDRAAAAALTGLAEAAGLAVQWDGERRYLGGALPVGDAFLAWSLAARPWTGGDVTAATGPSWTWRLPWYAGLTALLAPAWLLALVAAGIAPFGRARQPRHGVGPGHGSTPSGPDDAAPRPAGESADRKAGAGAPRPPVREPDPGR</sequence>
<keyword evidence="2" id="KW-0472">Membrane</keyword>
<feature type="transmembrane region" description="Helical" evidence="2">
    <location>
        <begin position="389"/>
        <end position="411"/>
    </location>
</feature>
<comment type="caution">
    <text evidence="3">The sequence shown here is derived from an EMBL/GenBank/DDBJ whole genome shotgun (WGS) entry which is preliminary data.</text>
</comment>
<dbReference type="EMBL" id="JBHTAC010000005">
    <property type="protein sequence ID" value="MFC7242263.1"/>
    <property type="molecule type" value="Genomic_DNA"/>
</dbReference>
<evidence type="ECO:0000256" key="2">
    <source>
        <dbReference type="SAM" id="Phobius"/>
    </source>
</evidence>